<organism evidence="3 4">
    <name type="scientific">Dermatophagoides pteronyssinus</name>
    <name type="common">European house dust mite</name>
    <dbReference type="NCBI Taxonomy" id="6956"/>
    <lineage>
        <taxon>Eukaryota</taxon>
        <taxon>Metazoa</taxon>
        <taxon>Ecdysozoa</taxon>
        <taxon>Arthropoda</taxon>
        <taxon>Chelicerata</taxon>
        <taxon>Arachnida</taxon>
        <taxon>Acari</taxon>
        <taxon>Acariformes</taxon>
        <taxon>Sarcoptiformes</taxon>
        <taxon>Astigmata</taxon>
        <taxon>Psoroptidia</taxon>
        <taxon>Analgoidea</taxon>
        <taxon>Pyroglyphidae</taxon>
        <taxon>Dermatophagoidinae</taxon>
        <taxon>Dermatophagoides</taxon>
    </lineage>
</organism>
<feature type="compositionally biased region" description="Low complexity" evidence="1">
    <location>
        <begin position="204"/>
        <end position="223"/>
    </location>
</feature>
<feature type="transmembrane region" description="Helical" evidence="2">
    <location>
        <begin position="236"/>
        <end position="257"/>
    </location>
</feature>
<dbReference type="RefSeq" id="XP_027200042.1">
    <property type="nucleotide sequence ID" value="XM_027344241.1"/>
</dbReference>
<dbReference type="OrthoDB" id="5579088at2759"/>
<evidence type="ECO:0000313" key="4">
    <source>
        <dbReference type="RefSeq" id="XP_027200042.1"/>
    </source>
</evidence>
<feature type="transmembrane region" description="Helical" evidence="2">
    <location>
        <begin position="24"/>
        <end position="41"/>
    </location>
</feature>
<name>A0A6P6Y3I2_DERPT</name>
<dbReference type="Proteomes" id="UP000515146">
    <property type="component" value="Unplaced"/>
</dbReference>
<proteinExistence type="predicted"/>
<keyword evidence="2" id="KW-0812">Transmembrane</keyword>
<evidence type="ECO:0000256" key="2">
    <source>
        <dbReference type="SAM" id="Phobius"/>
    </source>
</evidence>
<accession>A0A6P6Y3I2</accession>
<evidence type="ECO:0000313" key="3">
    <source>
        <dbReference type="Proteomes" id="UP000515146"/>
    </source>
</evidence>
<feature type="transmembrane region" description="Helical" evidence="2">
    <location>
        <begin position="73"/>
        <end position="95"/>
    </location>
</feature>
<keyword evidence="2" id="KW-1133">Transmembrane helix</keyword>
<dbReference type="InParanoid" id="A0A6P6Y3I2"/>
<reference evidence="4" key="1">
    <citation type="submission" date="2025-08" db="UniProtKB">
        <authorList>
            <consortium name="RefSeq"/>
        </authorList>
    </citation>
    <scope>IDENTIFICATION</scope>
    <source>
        <strain evidence="4">Airmid</strain>
    </source>
</reference>
<dbReference type="KEGG" id="dpte:113794147"/>
<sequence length="297" mass="35008">MEHYNSNWIDLNHHHHHQSINNHYNYRLYSYLFIIFIGSIINDQQILQQELIIFKYSNPNLIHELFVKSGWPFLTFFLHSSLTFITCAIICKIHYNDNNNDNRQSTITNDSCNQTLDIKLRNYIESRFLQQYLRQQQQQYCQSKIEDDDQDLEEIEMARKSFHFHNNDNGDILCYPGFIQFTNDDDDDDRKIVVSTQSFSNMKSLPLSPPLSSSTLSSPSSAASTMNQKMKPVSGFNHTCIIINIFIKLISIIWDIILLQTIFFYHTTIEKLLSFIWTICCCHFLNNSFSSSTYKYL</sequence>
<protein>
    <submittedName>
        <fullName evidence="4">Uncharacterized protein LOC113794147</fullName>
    </submittedName>
</protein>
<feature type="region of interest" description="Disordered" evidence="1">
    <location>
        <begin position="203"/>
        <end position="223"/>
    </location>
</feature>
<feature type="transmembrane region" description="Helical" evidence="2">
    <location>
        <begin position="263"/>
        <end position="285"/>
    </location>
</feature>
<evidence type="ECO:0000256" key="1">
    <source>
        <dbReference type="SAM" id="MobiDB-lite"/>
    </source>
</evidence>
<dbReference type="AlphaFoldDB" id="A0A6P6Y3I2"/>
<gene>
    <name evidence="4" type="primary">LOC113794147</name>
</gene>
<keyword evidence="3" id="KW-1185">Reference proteome</keyword>
<keyword evidence="2" id="KW-0472">Membrane</keyword>